<feature type="region of interest" description="Disordered" evidence="1">
    <location>
        <begin position="1"/>
        <end position="47"/>
    </location>
</feature>
<protein>
    <submittedName>
        <fullName evidence="3">Uncharacterized protein</fullName>
    </submittedName>
</protein>
<evidence type="ECO:0000313" key="3">
    <source>
        <dbReference type="EMBL" id="MBK5177319.1"/>
    </source>
</evidence>
<dbReference type="Proteomes" id="UP001296969">
    <property type="component" value="Unassembled WGS sequence"/>
</dbReference>
<keyword evidence="5" id="KW-1185">Reference proteome</keyword>
<organism evidence="3 4">
    <name type="scientific">Limnobaculum xujianqingii</name>
    <dbReference type="NCBI Taxonomy" id="2738837"/>
    <lineage>
        <taxon>Bacteria</taxon>
        <taxon>Pseudomonadati</taxon>
        <taxon>Pseudomonadota</taxon>
        <taxon>Gammaproteobacteria</taxon>
        <taxon>Enterobacterales</taxon>
        <taxon>Budviciaceae</taxon>
        <taxon>Limnobaculum</taxon>
    </lineage>
</organism>
<sequence>MGGTGSGTPGGWGPQDEENARNQQSQTNNLDDKYKKENLISSANEPINEQGLSAAARAWEKHAGRPGGSFEQIKGSPAQKNAAAEQFIRDVLNNPNTVRNELSRGGFEYRLPDGKGIRFNSDGSFNTVLDPKAIK</sequence>
<evidence type="ECO:0000313" key="2">
    <source>
        <dbReference type="EMBL" id="MBK5073787.1"/>
    </source>
</evidence>
<dbReference type="AlphaFoldDB" id="A0A9D7FV59"/>
<accession>A0A9D7FV59</accession>
<name>A0A9D7FV59_9GAMM</name>
<evidence type="ECO:0000313" key="5">
    <source>
        <dbReference type="Proteomes" id="UP001296969"/>
    </source>
</evidence>
<comment type="caution">
    <text evidence="3">The sequence shown here is derived from an EMBL/GenBank/DDBJ whole genome shotgun (WGS) entry which is preliminary data.</text>
</comment>
<evidence type="ECO:0000256" key="1">
    <source>
        <dbReference type="SAM" id="MobiDB-lite"/>
    </source>
</evidence>
<gene>
    <name evidence="3" type="ORF">I2492_13425</name>
    <name evidence="2" type="ORF">I2493_12280</name>
</gene>
<dbReference type="EMBL" id="JADRCP010000003">
    <property type="protein sequence ID" value="MBK5177319.1"/>
    <property type="molecule type" value="Genomic_DNA"/>
</dbReference>
<dbReference type="EMBL" id="JADRCQ010000003">
    <property type="protein sequence ID" value="MBK5073787.1"/>
    <property type="molecule type" value="Genomic_DNA"/>
</dbReference>
<reference evidence="3 5" key="1">
    <citation type="submission" date="2020-11" db="EMBL/GenBank/DDBJ databases">
        <title>Insectihabitans protaetiae gen. nov. sp. nov. and Insectihabitans allomyrinae sp. nov., isolated from larvae of Protaetia brevitarsis seulensis and Allomyrina dichotoma, respectively.</title>
        <authorList>
            <person name="Lee S.D."/>
            <person name="Byeon Y.-S."/>
            <person name="Kim S.-M."/>
            <person name="Yang H.L."/>
            <person name="Kim I.S."/>
        </authorList>
    </citation>
    <scope>NUCLEOTIDE SEQUENCE</scope>
    <source>
        <strain evidence="3">CWB-B4</strain>
        <strain evidence="2 5">CWB-B43</strain>
    </source>
</reference>
<dbReference type="Proteomes" id="UP000807542">
    <property type="component" value="Unassembled WGS sequence"/>
</dbReference>
<feature type="compositionally biased region" description="Gly residues" evidence="1">
    <location>
        <begin position="1"/>
        <end position="13"/>
    </location>
</feature>
<proteinExistence type="predicted"/>
<evidence type="ECO:0000313" key="4">
    <source>
        <dbReference type="Proteomes" id="UP000807542"/>
    </source>
</evidence>